<feature type="domain" description="Type I restriction modification DNA specificity" evidence="5">
    <location>
        <begin position="13"/>
        <end position="185"/>
    </location>
</feature>
<feature type="coiled-coil region" evidence="4">
    <location>
        <begin position="173"/>
        <end position="200"/>
    </location>
</feature>
<dbReference type="InterPro" id="IPR044946">
    <property type="entry name" value="Restrct_endonuc_typeI_TRD_sf"/>
</dbReference>
<dbReference type="EMBL" id="CP040846">
    <property type="protein sequence ID" value="QDA31674.1"/>
    <property type="molecule type" value="Genomic_DNA"/>
</dbReference>
<dbReference type="PANTHER" id="PTHR30408">
    <property type="entry name" value="TYPE-1 RESTRICTION ENZYME ECOKI SPECIFICITY PROTEIN"/>
    <property type="match status" value="1"/>
</dbReference>
<organism evidence="6 7">
    <name type="scientific">Thermococcus indicus</name>
    <dbReference type="NCBI Taxonomy" id="2586643"/>
    <lineage>
        <taxon>Archaea</taxon>
        <taxon>Methanobacteriati</taxon>
        <taxon>Methanobacteriota</taxon>
        <taxon>Thermococci</taxon>
        <taxon>Thermococcales</taxon>
        <taxon>Thermococcaceae</taxon>
        <taxon>Thermococcus</taxon>
    </lineage>
</organism>
<keyword evidence="3" id="KW-0238">DNA-binding</keyword>
<gene>
    <name evidence="6" type="ORF">FH039_08785</name>
</gene>
<dbReference type="CDD" id="cd17513">
    <property type="entry name" value="RMtype1_S_AveSPN6ORF1907P_TRD2-CR2_like"/>
    <property type="match status" value="1"/>
</dbReference>
<keyword evidence="6" id="KW-0378">Hydrolase</keyword>
<evidence type="ECO:0000256" key="3">
    <source>
        <dbReference type="ARBA" id="ARBA00023125"/>
    </source>
</evidence>
<accession>A0A4Y5SMW2</accession>
<protein>
    <submittedName>
        <fullName evidence="6">Restriction endonuclease subunit S</fullName>
    </submittedName>
</protein>
<dbReference type="GO" id="GO:0003677">
    <property type="term" value="F:DNA binding"/>
    <property type="evidence" value="ECO:0007669"/>
    <property type="project" value="UniProtKB-KW"/>
</dbReference>
<keyword evidence="4" id="KW-0175">Coiled coil</keyword>
<dbReference type="CDD" id="cd17517">
    <property type="entry name" value="RMtype1_S_EcoKI_StySPI-TRD2-CR2_like"/>
    <property type="match status" value="1"/>
</dbReference>
<reference evidence="6 7" key="1">
    <citation type="submission" date="2019-06" db="EMBL/GenBank/DDBJ databases">
        <title>Thermococcus indicus sp. nov., a Fe(III)-reducing hyperthermophilic archaeon isolated from the Onnuri vent field of the Central Indian Ocean ridge.</title>
        <authorList>
            <person name="Lim J.K."/>
            <person name="Kim Y.J."/>
            <person name="Kwon K.K."/>
        </authorList>
    </citation>
    <scope>NUCLEOTIDE SEQUENCE [LARGE SCALE GENOMIC DNA]</scope>
    <source>
        <strain evidence="6 7">IOH1</strain>
    </source>
</reference>
<dbReference type="RefSeq" id="WP_139681010.1">
    <property type="nucleotide sequence ID" value="NZ_CP040846.1"/>
</dbReference>
<dbReference type="InterPro" id="IPR000055">
    <property type="entry name" value="Restrct_endonuc_typeI_TRD"/>
</dbReference>
<dbReference type="SUPFAM" id="SSF116734">
    <property type="entry name" value="DNA methylase specificity domain"/>
    <property type="match status" value="2"/>
</dbReference>
<feature type="coiled-coil region" evidence="4">
    <location>
        <begin position="381"/>
        <end position="408"/>
    </location>
</feature>
<feature type="domain" description="Type I restriction modification DNA specificity" evidence="5">
    <location>
        <begin position="220"/>
        <end position="400"/>
    </location>
</feature>
<evidence type="ECO:0000256" key="1">
    <source>
        <dbReference type="ARBA" id="ARBA00010923"/>
    </source>
</evidence>
<dbReference type="PANTHER" id="PTHR30408:SF12">
    <property type="entry name" value="TYPE I RESTRICTION ENZYME MJAVIII SPECIFICITY SUBUNIT"/>
    <property type="match status" value="1"/>
</dbReference>
<keyword evidence="6" id="KW-0255">Endonuclease</keyword>
<keyword evidence="7" id="KW-1185">Reference proteome</keyword>
<dbReference type="GO" id="GO:0009307">
    <property type="term" value="P:DNA restriction-modification system"/>
    <property type="evidence" value="ECO:0007669"/>
    <property type="project" value="UniProtKB-KW"/>
</dbReference>
<evidence type="ECO:0000256" key="4">
    <source>
        <dbReference type="SAM" id="Coils"/>
    </source>
</evidence>
<dbReference type="GO" id="GO:0004519">
    <property type="term" value="F:endonuclease activity"/>
    <property type="evidence" value="ECO:0007669"/>
    <property type="project" value="UniProtKB-KW"/>
</dbReference>
<dbReference type="KEGG" id="tic:FH039_08785"/>
<evidence type="ECO:0000313" key="7">
    <source>
        <dbReference type="Proteomes" id="UP000306007"/>
    </source>
</evidence>
<comment type="similarity">
    <text evidence="1">Belongs to the type-I restriction system S methylase family.</text>
</comment>
<dbReference type="REBASE" id="342869">
    <property type="entry name" value="S.TspIOH1ORF8775P"/>
</dbReference>
<evidence type="ECO:0000259" key="5">
    <source>
        <dbReference type="Pfam" id="PF01420"/>
    </source>
</evidence>
<dbReference type="Proteomes" id="UP000306007">
    <property type="component" value="Chromosome"/>
</dbReference>
<dbReference type="AlphaFoldDB" id="A0A4Y5SMW2"/>
<dbReference type="InterPro" id="IPR052021">
    <property type="entry name" value="Type-I_RS_S_subunit"/>
</dbReference>
<dbReference type="GeneID" id="40475275"/>
<sequence>MAGLKKTPIGEIPEDWEVVELEEIAERFVGGGTPSTKKPEYWNGDIPWITSAIISGYYITDGEKYITEKGLNNSSTNIVPKGNIVVATRVGLGKAAITKIDVAINQDLTGVILKKELVDPEYLVRYVTSPFVVKFILSAARGTTIKGISRKELAKLKIPLPPLPEQKKIAEILRTVDEDIEKTDEAIERTERLKKGLMQRLLTKGIKHERFKKTELGEIPEEWRVVRLEEISNIYYGLSQPLPELESGVPMIRATNIRAGKVYREGLIKVDISELPANKRHVILQEGDIIVVRSGAYTGDIGIISREFEGSIAGYDLIVRLNHEKAYPEYTTYYLLSPHVQSYFTTLRTRSAQPHLNSKQLKNTKIPLPPLSEQKQIAEILSTVDRKLELLRKRREKLEKVKKGLMKDLLTGRRRVKHYGDQKI</sequence>
<dbReference type="Pfam" id="PF01420">
    <property type="entry name" value="Methylase_S"/>
    <property type="match status" value="2"/>
</dbReference>
<dbReference type="Gene3D" id="3.90.220.20">
    <property type="entry name" value="DNA methylase specificity domains"/>
    <property type="match status" value="2"/>
</dbReference>
<evidence type="ECO:0000256" key="2">
    <source>
        <dbReference type="ARBA" id="ARBA00022747"/>
    </source>
</evidence>
<dbReference type="OrthoDB" id="84651at2157"/>
<keyword evidence="6" id="KW-0540">Nuclease</keyword>
<keyword evidence="2" id="KW-0680">Restriction system</keyword>
<dbReference type="Gene3D" id="1.10.287.1120">
    <property type="entry name" value="Bipartite methylase S protein"/>
    <property type="match status" value="1"/>
</dbReference>
<name>A0A4Y5SMW2_9EURY</name>
<evidence type="ECO:0000313" key="6">
    <source>
        <dbReference type="EMBL" id="QDA31674.1"/>
    </source>
</evidence>
<proteinExistence type="inferred from homology"/>